<dbReference type="PROSITE" id="PS51742">
    <property type="entry name" value="PPC"/>
    <property type="match status" value="1"/>
</dbReference>
<dbReference type="SUPFAM" id="SSF117856">
    <property type="entry name" value="AF0104/ALDC/Ptd012-like"/>
    <property type="match status" value="1"/>
</dbReference>
<accession>A0A7C3V732</accession>
<dbReference type="PANTHER" id="PTHR34988:SF1">
    <property type="entry name" value="DNA-BINDING PROTEIN"/>
    <property type="match status" value="1"/>
</dbReference>
<dbReference type="AlphaFoldDB" id="A0A7C3V732"/>
<organism evidence="2">
    <name type="scientific">Desulfobacca acetoxidans</name>
    <dbReference type="NCBI Taxonomy" id="60893"/>
    <lineage>
        <taxon>Bacteria</taxon>
        <taxon>Pseudomonadati</taxon>
        <taxon>Thermodesulfobacteriota</taxon>
        <taxon>Desulfobaccia</taxon>
        <taxon>Desulfobaccales</taxon>
        <taxon>Desulfobaccaceae</taxon>
        <taxon>Desulfobacca</taxon>
    </lineage>
</organism>
<dbReference type="Gene3D" id="3.30.1330.80">
    <property type="entry name" value="Hypothetical protein, similar to alpha- acetolactate decarboxylase, domain 2"/>
    <property type="match status" value="1"/>
</dbReference>
<gene>
    <name evidence="2" type="ORF">ENW96_14135</name>
</gene>
<proteinExistence type="predicted"/>
<dbReference type="PANTHER" id="PTHR34988">
    <property type="entry name" value="PROTEIN, PUTATIVE-RELATED"/>
    <property type="match status" value="1"/>
</dbReference>
<dbReference type="EMBL" id="DTMF01000338">
    <property type="protein sequence ID" value="HGF35495.1"/>
    <property type="molecule type" value="Genomic_DNA"/>
</dbReference>
<dbReference type="Pfam" id="PF03479">
    <property type="entry name" value="PCC"/>
    <property type="match status" value="1"/>
</dbReference>
<protein>
    <submittedName>
        <fullName evidence="2">DUF296 domain-containing protein</fullName>
    </submittedName>
</protein>
<evidence type="ECO:0000259" key="1">
    <source>
        <dbReference type="PROSITE" id="PS51742"/>
    </source>
</evidence>
<dbReference type="InterPro" id="IPR005175">
    <property type="entry name" value="PPC_dom"/>
</dbReference>
<reference evidence="2" key="1">
    <citation type="journal article" date="2020" name="mSystems">
        <title>Genome- and Community-Level Interaction Insights into Carbon Utilization and Element Cycling Functions of Hydrothermarchaeota in Hydrothermal Sediment.</title>
        <authorList>
            <person name="Zhou Z."/>
            <person name="Liu Y."/>
            <person name="Xu W."/>
            <person name="Pan J."/>
            <person name="Luo Z.H."/>
            <person name="Li M."/>
        </authorList>
    </citation>
    <scope>NUCLEOTIDE SEQUENCE [LARGE SCALE GENOMIC DNA]</scope>
    <source>
        <strain evidence="2">SpSt-897</strain>
    </source>
</reference>
<comment type="caution">
    <text evidence="2">The sequence shown here is derived from an EMBL/GenBank/DDBJ whole genome shotgun (WGS) entry which is preliminary data.</text>
</comment>
<feature type="domain" description="PPC" evidence="1">
    <location>
        <begin position="6"/>
        <end position="148"/>
    </location>
</feature>
<sequence>MQYQEGSIGRVFALRLEDGERLPDTLEAFARDQGLEAAMVIYVGGAKGGSRVVVGPDASRRDAIVPLIHTLAGIQEVLGVGTLFPNEQGAPVLHLHAASGREGGATVGCSRAGVDVWLVGEVIILEILGTRGRRRPESPSGFSLLQFGE</sequence>
<dbReference type="CDD" id="cd11378">
    <property type="entry name" value="DUF296"/>
    <property type="match status" value="1"/>
</dbReference>
<name>A0A7C3V732_9BACT</name>
<evidence type="ECO:0000313" key="2">
    <source>
        <dbReference type="EMBL" id="HGF35495.1"/>
    </source>
</evidence>